<name>A0AAU7CBC3_9BACT</name>
<accession>A0AAU7CBC3</accession>
<proteinExistence type="predicted"/>
<reference evidence="1" key="1">
    <citation type="submission" date="2024-05" db="EMBL/GenBank/DDBJ databases">
        <title>Planctomycetes of the genus Singulisphaera possess chitinolytic capabilities.</title>
        <authorList>
            <person name="Ivanova A."/>
        </authorList>
    </citation>
    <scope>NUCLEOTIDE SEQUENCE</scope>
    <source>
        <strain evidence="1">Ch08T</strain>
    </source>
</reference>
<dbReference type="EMBL" id="CP155447">
    <property type="protein sequence ID" value="XBH02415.1"/>
    <property type="molecule type" value="Genomic_DNA"/>
</dbReference>
<dbReference type="AlphaFoldDB" id="A0AAU7CBC3"/>
<protein>
    <submittedName>
        <fullName evidence="1">DUF4058 family protein</fullName>
    </submittedName>
</protein>
<evidence type="ECO:0000313" key="1">
    <source>
        <dbReference type="EMBL" id="XBH02415.1"/>
    </source>
</evidence>
<organism evidence="1">
    <name type="scientific">Singulisphaera sp. Ch08</name>
    <dbReference type="NCBI Taxonomy" id="3120278"/>
    <lineage>
        <taxon>Bacteria</taxon>
        <taxon>Pseudomonadati</taxon>
        <taxon>Planctomycetota</taxon>
        <taxon>Planctomycetia</taxon>
        <taxon>Isosphaerales</taxon>
        <taxon>Isosphaeraceae</taxon>
        <taxon>Singulisphaera</taxon>
    </lineage>
</organism>
<sequence length="266" mass="30226">MPSPFPGMDPYLEEPGLWPDVHHGLISEIQATLNRQLRPKYHVRVEERVYISDENDPGRTVIVPDLRIAGRPGQEGSAIPPTRGLALDVAEPIVVTTLIEEEIHEARLEIIDREQHLVVTVIEILSPTNKVAGSRGRTSFEQKRREVMNSPSHWVEIDLLRGGVPLFIRESVPPCDYLVHVSETARRPRGLLWQIDLSQRLPSVPIPLRPEDPEVRLDLQAVLEHVYDRAAYDMAIDYRTDPVPLLNSERAAWADRLLKEKGLRPT</sequence>
<dbReference type="RefSeq" id="WP_406695158.1">
    <property type="nucleotide sequence ID" value="NZ_CP155447.1"/>
</dbReference>
<dbReference type="InterPro" id="IPR025132">
    <property type="entry name" value="DUF4058"/>
</dbReference>
<gene>
    <name evidence="1" type="ORF">V5E97_29390</name>
</gene>
<dbReference type="Pfam" id="PF13267">
    <property type="entry name" value="DUF4058"/>
    <property type="match status" value="1"/>
</dbReference>